<dbReference type="SUPFAM" id="SSF57667">
    <property type="entry name" value="beta-beta-alpha zinc fingers"/>
    <property type="match status" value="1"/>
</dbReference>
<dbReference type="PROSITE" id="PS50157">
    <property type="entry name" value="ZINC_FINGER_C2H2_2"/>
    <property type="match status" value="2"/>
</dbReference>
<evidence type="ECO:0000256" key="2">
    <source>
        <dbReference type="ARBA" id="ARBA00022723"/>
    </source>
</evidence>
<keyword evidence="7" id="KW-0238">DNA-binding</keyword>
<dbReference type="InterPro" id="IPR036236">
    <property type="entry name" value="Znf_C2H2_sf"/>
</dbReference>
<comment type="subcellular location">
    <subcellularLocation>
        <location evidence="1">Nucleus</location>
    </subcellularLocation>
</comment>
<dbReference type="PROSITE" id="PS00028">
    <property type="entry name" value="ZINC_FINGER_C2H2_1"/>
    <property type="match status" value="1"/>
</dbReference>
<dbReference type="PANTHER" id="PTHR14003">
    <property type="entry name" value="TRANSCRIPTIONAL REPRESSOR PROTEIN YY"/>
    <property type="match status" value="1"/>
</dbReference>
<accession>A0A1B0GP94</accession>
<feature type="domain" description="C2H2-type" evidence="10">
    <location>
        <begin position="42"/>
        <end position="72"/>
    </location>
</feature>
<dbReference type="InterPro" id="IPR013087">
    <property type="entry name" value="Znf_C2H2_type"/>
</dbReference>
<evidence type="ECO:0000256" key="1">
    <source>
        <dbReference type="ARBA" id="ARBA00004123"/>
    </source>
</evidence>
<evidence type="ECO:0000313" key="12">
    <source>
        <dbReference type="Proteomes" id="UP000092462"/>
    </source>
</evidence>
<dbReference type="GO" id="GO:0005667">
    <property type="term" value="C:transcription regulator complex"/>
    <property type="evidence" value="ECO:0007669"/>
    <property type="project" value="TreeGrafter"/>
</dbReference>
<dbReference type="Gene3D" id="3.30.160.60">
    <property type="entry name" value="Classic Zinc Finger"/>
    <property type="match status" value="2"/>
</dbReference>
<evidence type="ECO:0000256" key="3">
    <source>
        <dbReference type="ARBA" id="ARBA00022737"/>
    </source>
</evidence>
<dbReference type="FunFam" id="3.30.160.60:FF:000322">
    <property type="entry name" value="GDNF-inducible zinc finger protein 1"/>
    <property type="match status" value="1"/>
</dbReference>
<dbReference type="GO" id="GO:0000981">
    <property type="term" value="F:DNA-binding transcription factor activity, RNA polymerase II-specific"/>
    <property type="evidence" value="ECO:0007669"/>
    <property type="project" value="TreeGrafter"/>
</dbReference>
<feature type="domain" description="C2H2-type" evidence="10">
    <location>
        <begin position="14"/>
        <end position="41"/>
    </location>
</feature>
<keyword evidence="6" id="KW-0805">Transcription regulation</keyword>
<dbReference type="SMART" id="SM00355">
    <property type="entry name" value="ZnF_C2H2"/>
    <property type="match status" value="2"/>
</dbReference>
<evidence type="ECO:0000256" key="6">
    <source>
        <dbReference type="ARBA" id="ARBA00023015"/>
    </source>
</evidence>
<dbReference type="EnsemblMetazoa" id="PPAI006536-RA">
    <property type="protein sequence ID" value="PPAI006536-PA"/>
    <property type="gene ID" value="PPAI006536"/>
</dbReference>
<organism evidence="11 12">
    <name type="scientific">Phlebotomus papatasi</name>
    <name type="common">Sandfly</name>
    <dbReference type="NCBI Taxonomy" id="29031"/>
    <lineage>
        <taxon>Eukaryota</taxon>
        <taxon>Metazoa</taxon>
        <taxon>Ecdysozoa</taxon>
        <taxon>Arthropoda</taxon>
        <taxon>Hexapoda</taxon>
        <taxon>Insecta</taxon>
        <taxon>Pterygota</taxon>
        <taxon>Neoptera</taxon>
        <taxon>Endopterygota</taxon>
        <taxon>Diptera</taxon>
        <taxon>Nematocera</taxon>
        <taxon>Psychodoidea</taxon>
        <taxon>Psychodidae</taxon>
        <taxon>Phlebotomus</taxon>
        <taxon>Phlebotomus</taxon>
    </lineage>
</organism>
<evidence type="ECO:0000256" key="7">
    <source>
        <dbReference type="ARBA" id="ARBA00023125"/>
    </source>
</evidence>
<dbReference type="GO" id="GO:0000978">
    <property type="term" value="F:RNA polymerase II cis-regulatory region sequence-specific DNA binding"/>
    <property type="evidence" value="ECO:0007669"/>
    <property type="project" value="TreeGrafter"/>
</dbReference>
<dbReference type="Pfam" id="PF00096">
    <property type="entry name" value="zf-C2H2"/>
    <property type="match status" value="2"/>
</dbReference>
<keyword evidence="3" id="KW-0677">Repeat</keyword>
<name>A0A1B0GP94_PHLPP</name>
<dbReference type="VEuPathDB" id="VectorBase:PPAPM1_007013"/>
<evidence type="ECO:0000313" key="11">
    <source>
        <dbReference type="EnsemblMetazoa" id="PPAI006536-PA"/>
    </source>
</evidence>
<keyword evidence="5" id="KW-0862">Zinc</keyword>
<dbReference type="Proteomes" id="UP000092462">
    <property type="component" value="Unassembled WGS sequence"/>
</dbReference>
<dbReference type="VEuPathDB" id="VectorBase:PPAI006536"/>
<keyword evidence="9" id="KW-0539">Nucleus</keyword>
<dbReference type="AlphaFoldDB" id="A0A1B0GP94"/>
<keyword evidence="8" id="KW-0804">Transcription</keyword>
<protein>
    <recommendedName>
        <fullName evidence="10">C2H2-type domain-containing protein</fullName>
    </recommendedName>
</protein>
<evidence type="ECO:0000256" key="9">
    <source>
        <dbReference type="ARBA" id="ARBA00023242"/>
    </source>
</evidence>
<keyword evidence="12" id="KW-1185">Reference proteome</keyword>
<evidence type="ECO:0000256" key="4">
    <source>
        <dbReference type="ARBA" id="ARBA00022771"/>
    </source>
</evidence>
<evidence type="ECO:0000259" key="10">
    <source>
        <dbReference type="PROSITE" id="PS50157"/>
    </source>
</evidence>
<dbReference type="PANTHER" id="PTHR14003:SF23">
    <property type="entry name" value="ZINC FINGER PROTEIN 143"/>
    <property type="match status" value="1"/>
</dbReference>
<dbReference type="GO" id="GO:0000785">
    <property type="term" value="C:chromatin"/>
    <property type="evidence" value="ECO:0007669"/>
    <property type="project" value="TreeGrafter"/>
</dbReference>
<proteinExistence type="predicted"/>
<keyword evidence="4" id="KW-0863">Zinc-finger</keyword>
<dbReference type="GO" id="GO:0031519">
    <property type="term" value="C:PcG protein complex"/>
    <property type="evidence" value="ECO:0007669"/>
    <property type="project" value="TreeGrafter"/>
</dbReference>
<dbReference type="GO" id="GO:0008270">
    <property type="term" value="F:zinc ion binding"/>
    <property type="evidence" value="ECO:0007669"/>
    <property type="project" value="UniProtKB-KW"/>
</dbReference>
<evidence type="ECO:0000256" key="5">
    <source>
        <dbReference type="ARBA" id="ARBA00022833"/>
    </source>
</evidence>
<keyword evidence="2" id="KW-0479">Metal-binding</keyword>
<reference evidence="11" key="1">
    <citation type="submission" date="2022-08" db="UniProtKB">
        <authorList>
            <consortium name="EnsemblMetazoa"/>
        </authorList>
    </citation>
    <scope>IDENTIFICATION</scope>
    <source>
        <strain evidence="11">Israel</strain>
    </source>
</reference>
<dbReference type="EMBL" id="AJVK01033237">
    <property type="status" value="NOT_ANNOTATED_CDS"/>
    <property type="molecule type" value="Genomic_DNA"/>
</dbReference>
<evidence type="ECO:0000256" key="8">
    <source>
        <dbReference type="ARBA" id="ARBA00023163"/>
    </source>
</evidence>
<sequence>MTLHQRLHSGIKPFSCPICPKAFTKKHHLKTHLNYHTGYKPYHCPHKNCGQSFTQSSNMRTHAKKCQFQPRPEAPLMP</sequence>